<keyword evidence="2" id="KW-1185">Reference proteome</keyword>
<dbReference type="AlphaFoldDB" id="A0A1H9SVX9"/>
<dbReference type="STRING" id="531814.SAMN04487944_1126"/>
<gene>
    <name evidence="1" type="ORF">SAMN04487944_1126</name>
</gene>
<evidence type="ECO:0000313" key="2">
    <source>
        <dbReference type="Proteomes" id="UP000199687"/>
    </source>
</evidence>
<dbReference type="Pfam" id="PF22871">
    <property type="entry name" value="AimR"/>
    <property type="match status" value="1"/>
</dbReference>
<organism evidence="1 2">
    <name type="scientific">Gracilibacillus ureilyticus</name>
    <dbReference type="NCBI Taxonomy" id="531814"/>
    <lineage>
        <taxon>Bacteria</taxon>
        <taxon>Bacillati</taxon>
        <taxon>Bacillota</taxon>
        <taxon>Bacilli</taxon>
        <taxon>Bacillales</taxon>
        <taxon>Bacillaceae</taxon>
        <taxon>Gracilibacillus</taxon>
    </lineage>
</organism>
<name>A0A1H9SVX9_9BACI</name>
<protein>
    <submittedName>
        <fullName evidence="1">Uncharacterized protein</fullName>
    </submittedName>
</protein>
<dbReference type="InterPro" id="IPR047705">
    <property type="entry name" value="AimR-like"/>
</dbReference>
<evidence type="ECO:0000313" key="1">
    <source>
        <dbReference type="EMBL" id="SER88543.1"/>
    </source>
</evidence>
<dbReference type="Proteomes" id="UP000199687">
    <property type="component" value="Unassembled WGS sequence"/>
</dbReference>
<dbReference type="EMBL" id="FOGL01000012">
    <property type="protein sequence ID" value="SER88543.1"/>
    <property type="molecule type" value="Genomic_DNA"/>
</dbReference>
<sequence>MGQERACNHIVKLFFESEAELPLYVVYQHLKGRPDELESLRQLSLYCKSEENQRVAMEFLYTNGLFNELSRLIEKNRTSINISNRSRAIVYQLMYERKTLPKKQLKPDAPVHYLKEINRIKSSSEDDAFLILKDLLHIYCYFDMHQYGKIGTFTERVKQRIEHLQDPLLQQLFEERLTESLLIYHWKRNEVILARKYGYRLLADTDNKRKKIDLHNILAQTYLFESYDQAIQHAYFAIEIAHNIQDERAIYGLKNYTVPFISSHYQITDGICTEDKAEIAHQALANGEYEECIRILEDFPKLTPFQQYYLGAARKDKQLLQTAYRRFIDERDDYFYARLPLHVLNALDQ</sequence>
<dbReference type="NCBIfam" id="NF038310">
    <property type="entry name" value="lysogeny_AimR"/>
    <property type="match status" value="1"/>
</dbReference>
<accession>A0A1H9SVX9</accession>
<proteinExistence type="predicted"/>
<reference evidence="1 2" key="1">
    <citation type="submission" date="2016-10" db="EMBL/GenBank/DDBJ databases">
        <authorList>
            <person name="de Groot N.N."/>
        </authorList>
    </citation>
    <scope>NUCLEOTIDE SEQUENCE [LARGE SCALE GENOMIC DNA]</scope>
    <source>
        <strain evidence="1 2">CGMCC 1.7727</strain>
    </source>
</reference>
<dbReference type="OrthoDB" id="2692106at2"/>
<dbReference type="RefSeq" id="WP_089741429.1">
    <property type="nucleotide sequence ID" value="NZ_FOGL01000012.1"/>
</dbReference>